<keyword evidence="4" id="KW-1185">Reference proteome</keyword>
<accession>A0AAD8Y726</accession>
<keyword evidence="1" id="KW-0732">Signal</keyword>
<dbReference type="InterPro" id="IPR048958">
    <property type="entry name" value="Polysacc_lyase_14"/>
</dbReference>
<feature type="chain" id="PRO_5042127315" description="Polysaccharide lyase 14 domain-containing protein" evidence="1">
    <location>
        <begin position="22"/>
        <end position="320"/>
    </location>
</feature>
<evidence type="ECO:0000256" key="1">
    <source>
        <dbReference type="SAM" id="SignalP"/>
    </source>
</evidence>
<gene>
    <name evidence="3" type="ORF">QTG54_008183</name>
</gene>
<evidence type="ECO:0000313" key="3">
    <source>
        <dbReference type="EMBL" id="KAK1740931.1"/>
    </source>
</evidence>
<dbReference type="PANTHER" id="PTHR40124:SF1">
    <property type="entry name" value="DISAGGREGATASE RELATED REPEAT PROTEIN"/>
    <property type="match status" value="1"/>
</dbReference>
<dbReference type="AlphaFoldDB" id="A0AAD8Y726"/>
<evidence type="ECO:0000313" key="4">
    <source>
        <dbReference type="Proteomes" id="UP001224775"/>
    </source>
</evidence>
<evidence type="ECO:0000259" key="2">
    <source>
        <dbReference type="Pfam" id="PF21294"/>
    </source>
</evidence>
<feature type="signal peptide" evidence="1">
    <location>
        <begin position="1"/>
        <end position="21"/>
    </location>
</feature>
<sequence length="320" mass="35148">MHITNTIIGIALALASRGVQATYTDGALFRQNFETASEDWDFHEELRIQDYHSHGMYHGRILRVNYTPDDRGTPRVNNKFDLEEVTSATLSFDVKLHTQFEFVRGGKMHGLGGGTTTTGCKPIDSDGWSARMMWRGEGVPELYVYHQDRADKCGDRYTPDNFHLERGTWYRIDLQVQMNSSPEKNDGKAVLFIDGNKLVEANGLRLSGNADVNIDTFLFQTFYGGADPSWSPSKTTYVYYDNFTVSRGMKVTGEQGTECEIFLNGIYHPGREVCCASSCGSCGGSGCANLPGGGSQCCTGAVQNSGPSCDTSFSAACVFS</sequence>
<protein>
    <recommendedName>
        <fullName evidence="2">Polysaccharide lyase 14 domain-containing protein</fullName>
    </recommendedName>
</protein>
<name>A0AAD8Y726_9STRA</name>
<comment type="caution">
    <text evidence="3">The sequence shown here is derived from an EMBL/GenBank/DDBJ whole genome shotgun (WGS) entry which is preliminary data.</text>
</comment>
<dbReference type="Pfam" id="PF21294">
    <property type="entry name" value="Polysacc_lyase_14"/>
    <property type="match status" value="1"/>
</dbReference>
<feature type="domain" description="Polysaccharide lyase 14" evidence="2">
    <location>
        <begin position="77"/>
        <end position="243"/>
    </location>
</feature>
<dbReference type="PANTHER" id="PTHR40124">
    <property type="match status" value="1"/>
</dbReference>
<proteinExistence type="predicted"/>
<reference evidence="3" key="1">
    <citation type="submission" date="2023-06" db="EMBL/GenBank/DDBJ databases">
        <title>Survivors Of The Sea: Transcriptome response of Skeletonema marinoi to long-term dormancy.</title>
        <authorList>
            <person name="Pinder M.I.M."/>
            <person name="Kourtchenko O."/>
            <person name="Robertson E.K."/>
            <person name="Larsson T."/>
            <person name="Maumus F."/>
            <person name="Osuna-Cruz C.M."/>
            <person name="Vancaester E."/>
            <person name="Stenow R."/>
            <person name="Vandepoele K."/>
            <person name="Ploug H."/>
            <person name="Bruchert V."/>
            <person name="Godhe A."/>
            <person name="Topel M."/>
        </authorList>
    </citation>
    <scope>NUCLEOTIDE SEQUENCE</scope>
    <source>
        <strain evidence="3">R05AC</strain>
    </source>
</reference>
<organism evidence="3 4">
    <name type="scientific">Skeletonema marinoi</name>
    <dbReference type="NCBI Taxonomy" id="267567"/>
    <lineage>
        <taxon>Eukaryota</taxon>
        <taxon>Sar</taxon>
        <taxon>Stramenopiles</taxon>
        <taxon>Ochrophyta</taxon>
        <taxon>Bacillariophyta</taxon>
        <taxon>Coscinodiscophyceae</taxon>
        <taxon>Thalassiosirophycidae</taxon>
        <taxon>Thalassiosirales</taxon>
        <taxon>Skeletonemataceae</taxon>
        <taxon>Skeletonema</taxon>
        <taxon>Skeletonema marinoi-dohrnii complex</taxon>
    </lineage>
</organism>
<dbReference type="EMBL" id="JATAAI010000014">
    <property type="protein sequence ID" value="KAK1740931.1"/>
    <property type="molecule type" value="Genomic_DNA"/>
</dbReference>
<dbReference type="Gene3D" id="2.60.120.200">
    <property type="match status" value="1"/>
</dbReference>
<dbReference type="Proteomes" id="UP001224775">
    <property type="component" value="Unassembled WGS sequence"/>
</dbReference>